<organism evidence="2 3">
    <name type="scientific">Archangium gephyra</name>
    <dbReference type="NCBI Taxonomy" id="48"/>
    <lineage>
        <taxon>Bacteria</taxon>
        <taxon>Pseudomonadati</taxon>
        <taxon>Myxococcota</taxon>
        <taxon>Myxococcia</taxon>
        <taxon>Myxococcales</taxon>
        <taxon>Cystobacterineae</taxon>
        <taxon>Archangiaceae</taxon>
        <taxon>Archangium</taxon>
    </lineage>
</organism>
<reference evidence="2 3" key="1">
    <citation type="submission" date="2017-08" db="EMBL/GenBank/DDBJ databases">
        <title>Infants hospitalized years apart are colonized by the same room-sourced microbial strains.</title>
        <authorList>
            <person name="Brooks B."/>
            <person name="Olm M.R."/>
            <person name="Firek B.A."/>
            <person name="Baker R."/>
            <person name="Thomas B.C."/>
            <person name="Morowitz M.J."/>
            <person name="Banfield J.F."/>
        </authorList>
    </citation>
    <scope>NUCLEOTIDE SEQUENCE [LARGE SCALE GENOMIC DNA]</scope>
    <source>
        <strain evidence="2">S2_003_000_R2_14</strain>
    </source>
</reference>
<comment type="caution">
    <text evidence="2">The sequence shown here is derived from an EMBL/GenBank/DDBJ whole genome shotgun (WGS) entry which is preliminary data.</text>
</comment>
<evidence type="ECO:0000256" key="1">
    <source>
        <dbReference type="SAM" id="Phobius"/>
    </source>
</evidence>
<proteinExistence type="predicted"/>
<dbReference type="Proteomes" id="UP000249061">
    <property type="component" value="Unassembled WGS sequence"/>
</dbReference>
<evidence type="ECO:0000313" key="3">
    <source>
        <dbReference type="Proteomes" id="UP000249061"/>
    </source>
</evidence>
<name>A0A2W5TCV5_9BACT</name>
<sequence length="279" mass="29912">MTPIAKNPTSDAEKAIALTASIQPRAVDPRTFDELIAQAAVSPRRDWRLVPAFAIAALAGALLVLAWPRTAPVTPAELVATAGSSWSQSAGVVKLESGRISVGRAGDAVVRLETPHVSLEARHSRFLAEVTASGTSLVVEEGEVVLRAGTLTRVVKAGEALVWPPTPEIPSALLETSAPTAPKCDEVSDRHACLENEAKGSTLDAQAALFELGTLESLNESLQRFPDGVLHPEVRLRRLVLLVKARRFEEARAAARNFEQACPMDARLTEVRALRDSLR</sequence>
<keyword evidence="1" id="KW-0472">Membrane</keyword>
<keyword evidence="1" id="KW-0812">Transmembrane</keyword>
<dbReference type="EMBL" id="QFQP01000010">
    <property type="protein sequence ID" value="PZR13299.1"/>
    <property type="molecule type" value="Genomic_DNA"/>
</dbReference>
<feature type="transmembrane region" description="Helical" evidence="1">
    <location>
        <begin position="49"/>
        <end position="67"/>
    </location>
</feature>
<keyword evidence="1" id="KW-1133">Transmembrane helix</keyword>
<accession>A0A2W5TCV5</accession>
<evidence type="ECO:0000313" key="2">
    <source>
        <dbReference type="EMBL" id="PZR13299.1"/>
    </source>
</evidence>
<gene>
    <name evidence="2" type="ORF">DI536_13520</name>
</gene>
<evidence type="ECO:0008006" key="4">
    <source>
        <dbReference type="Google" id="ProtNLM"/>
    </source>
</evidence>
<protein>
    <recommendedName>
        <fullName evidence="4">FecR protein domain-containing protein</fullName>
    </recommendedName>
</protein>
<dbReference type="AlphaFoldDB" id="A0A2W5TCV5"/>